<dbReference type="Pfam" id="PF01544">
    <property type="entry name" value="CorA"/>
    <property type="match status" value="1"/>
</dbReference>
<accession>A0A4P9VZP5</accession>
<keyword evidence="4" id="KW-1133">Transmembrane helix</keyword>
<reference evidence="7" key="1">
    <citation type="journal article" date="2018" name="Nat. Microbiol.">
        <title>Leveraging single-cell genomics to expand the fungal tree of life.</title>
        <authorList>
            <person name="Ahrendt S.R."/>
            <person name="Quandt C.A."/>
            <person name="Ciobanu D."/>
            <person name="Clum A."/>
            <person name="Salamov A."/>
            <person name="Andreopoulos B."/>
            <person name="Cheng J.F."/>
            <person name="Woyke T."/>
            <person name="Pelin A."/>
            <person name="Henrissat B."/>
            <person name="Reynolds N.K."/>
            <person name="Benny G.L."/>
            <person name="Smith M.E."/>
            <person name="James T.Y."/>
            <person name="Grigoriev I.V."/>
        </authorList>
    </citation>
    <scope>NUCLEOTIDE SEQUENCE [LARGE SCALE GENOMIC DNA]</scope>
</reference>
<dbReference type="GO" id="GO:0015095">
    <property type="term" value="F:magnesium ion transmembrane transporter activity"/>
    <property type="evidence" value="ECO:0007669"/>
    <property type="project" value="InterPro"/>
</dbReference>
<dbReference type="SUPFAM" id="SSF144083">
    <property type="entry name" value="Magnesium transport protein CorA, transmembrane region"/>
    <property type="match status" value="1"/>
</dbReference>
<dbReference type="PANTHER" id="PTHR21535:SF51">
    <property type="entry name" value="MANGANESE RESISTANCE PROTEIN MNR2"/>
    <property type="match status" value="1"/>
</dbReference>
<organism evidence="6 7">
    <name type="scientific">Blyttiomyces helicus</name>
    <dbReference type="NCBI Taxonomy" id="388810"/>
    <lineage>
        <taxon>Eukaryota</taxon>
        <taxon>Fungi</taxon>
        <taxon>Fungi incertae sedis</taxon>
        <taxon>Chytridiomycota</taxon>
        <taxon>Chytridiomycota incertae sedis</taxon>
        <taxon>Chytridiomycetes</taxon>
        <taxon>Chytridiomycetes incertae sedis</taxon>
        <taxon>Blyttiomyces</taxon>
    </lineage>
</organism>
<dbReference type="GO" id="GO:0016020">
    <property type="term" value="C:membrane"/>
    <property type="evidence" value="ECO:0007669"/>
    <property type="project" value="UniProtKB-SubCell"/>
</dbReference>
<dbReference type="InterPro" id="IPR044089">
    <property type="entry name" value="Alr1-like"/>
</dbReference>
<feature type="non-terminal residue" evidence="6">
    <location>
        <position position="1"/>
    </location>
</feature>
<feature type="non-terminal residue" evidence="6">
    <location>
        <position position="185"/>
    </location>
</feature>
<dbReference type="CDD" id="cd12829">
    <property type="entry name" value="Alr1p-like"/>
    <property type="match status" value="1"/>
</dbReference>
<dbReference type="SUPFAM" id="SSF143865">
    <property type="entry name" value="CorA soluble domain-like"/>
    <property type="match status" value="1"/>
</dbReference>
<dbReference type="Gene3D" id="1.20.58.340">
    <property type="entry name" value="Magnesium transport protein CorA, transmembrane region"/>
    <property type="match status" value="2"/>
</dbReference>
<name>A0A4P9VZP5_9FUNG</name>
<evidence type="ECO:0000256" key="4">
    <source>
        <dbReference type="ARBA" id="ARBA00022989"/>
    </source>
</evidence>
<evidence type="ECO:0000313" key="6">
    <source>
        <dbReference type="EMBL" id="RKO85299.1"/>
    </source>
</evidence>
<comment type="subcellular location">
    <subcellularLocation>
        <location evidence="1">Membrane</location>
        <topology evidence="1">Multi-pass membrane protein</topology>
    </subcellularLocation>
</comment>
<evidence type="ECO:0000256" key="1">
    <source>
        <dbReference type="ARBA" id="ARBA00004141"/>
    </source>
</evidence>
<dbReference type="InterPro" id="IPR045863">
    <property type="entry name" value="CorA_TM1_TM2"/>
</dbReference>
<dbReference type="InterPro" id="IPR045861">
    <property type="entry name" value="CorA_cytoplasmic_dom"/>
</dbReference>
<evidence type="ECO:0000256" key="3">
    <source>
        <dbReference type="ARBA" id="ARBA00022692"/>
    </source>
</evidence>
<dbReference type="Proteomes" id="UP000269721">
    <property type="component" value="Unassembled WGS sequence"/>
</dbReference>
<protein>
    <submittedName>
        <fullName evidence="6">Cora-like Mg2+ transporter protein-domain-containing protein</fullName>
    </submittedName>
</protein>
<comment type="similarity">
    <text evidence="2">Belongs to the CorA metal ion transporter (MIT) (TC 1.A.35) family.</text>
</comment>
<gene>
    <name evidence="6" type="ORF">BDK51DRAFT_14070</name>
</gene>
<evidence type="ECO:0000256" key="5">
    <source>
        <dbReference type="ARBA" id="ARBA00023136"/>
    </source>
</evidence>
<evidence type="ECO:0000256" key="2">
    <source>
        <dbReference type="ARBA" id="ARBA00009765"/>
    </source>
</evidence>
<dbReference type="PANTHER" id="PTHR21535">
    <property type="entry name" value="MAGNESIUM AND COBALT TRANSPORT PROTEIN/MITOCHONDRIAL IMPORT INNER MEMBRANE TRANSLOCASE SUBUNIT TIM8"/>
    <property type="match status" value="1"/>
</dbReference>
<dbReference type="InterPro" id="IPR002523">
    <property type="entry name" value="MgTranspt_CorA/ZnTranspt_ZntB"/>
</dbReference>
<keyword evidence="7" id="KW-1185">Reference proteome</keyword>
<sequence>DWINYAIIDDITDSFMPLLRFIELEVDSIDDLVLILKESEQSDMLRRIGHARKNVMQLLRLLSSKADVLKTVIKRCAEKLAPDSETTLYLGDIQDHVITMVQNLSHYEKTLARAHSNYLAQISIEITVASNRTNDVVMRMTALASVLVPLNVITGLWGMNVKVPGQDIESLYWFAGIVAGMCMIA</sequence>
<proteinExistence type="inferred from homology"/>
<evidence type="ECO:0000313" key="7">
    <source>
        <dbReference type="Proteomes" id="UP000269721"/>
    </source>
</evidence>
<dbReference type="OrthoDB" id="29879at2759"/>
<keyword evidence="3" id="KW-0812">Transmembrane</keyword>
<dbReference type="GO" id="GO:0010961">
    <property type="term" value="P:intracellular magnesium ion homeostasis"/>
    <property type="evidence" value="ECO:0007669"/>
    <property type="project" value="TreeGrafter"/>
</dbReference>
<dbReference type="AlphaFoldDB" id="A0A4P9VZP5"/>
<dbReference type="EMBL" id="KZ999217">
    <property type="protein sequence ID" value="RKO85299.1"/>
    <property type="molecule type" value="Genomic_DNA"/>
</dbReference>
<keyword evidence="5" id="KW-0472">Membrane</keyword>